<reference evidence="18 19" key="1">
    <citation type="submission" date="2019-07" db="EMBL/GenBank/DDBJ databases">
        <title>Allobacillus sp. nov. SKP isolated from shrimp paste of Euphausiacea.</title>
        <authorList>
            <person name="Kanchanasin P."/>
            <person name="Tanasupawat S."/>
            <person name="Shi W."/>
            <person name="Wu L."/>
            <person name="Ma J."/>
        </authorList>
    </citation>
    <scope>NUCLEOTIDE SEQUENCE [LARGE SCALE GENOMIC DNA]</scope>
    <source>
        <strain evidence="18 19">SKP4-8</strain>
    </source>
</reference>
<dbReference type="PANTHER" id="PTHR11207">
    <property type="entry name" value="RIBONUCLEASE III"/>
    <property type="match status" value="1"/>
</dbReference>
<dbReference type="Pfam" id="PF00035">
    <property type="entry name" value="dsrm"/>
    <property type="match status" value="1"/>
</dbReference>
<dbReference type="Proteomes" id="UP000316425">
    <property type="component" value="Unassembled WGS sequence"/>
</dbReference>
<evidence type="ECO:0000256" key="4">
    <source>
        <dbReference type="ARBA" id="ARBA00011738"/>
    </source>
</evidence>
<dbReference type="GO" id="GO:0019843">
    <property type="term" value="F:rRNA binding"/>
    <property type="evidence" value="ECO:0007669"/>
    <property type="project" value="UniProtKB-KW"/>
</dbReference>
<evidence type="ECO:0000256" key="5">
    <source>
        <dbReference type="ARBA" id="ARBA00022490"/>
    </source>
</evidence>
<keyword evidence="12 15" id="KW-0378">Hydrolase</keyword>
<sequence>MDFQSFQEKYNVKFKNEQLLKQAFTHTSYANEHRKSQIKDNERLEFLGDAVLELAVSQYLYRGYPLMSEGELTKLRANIVCEPSLHKFSVQLGMDKLVYIGKGEEATGGRSRPALLADVFEAFIGALYLDQNFDATLNFLKSNVFPTIEVGAFSHAMDYKSSLQEFVQKQGQQVSYQIVNEIGPDHDRQFVAACYIEDRHCGEGKGRSKKEAEQRAAERCLTALKQTEQ</sequence>
<evidence type="ECO:0000256" key="10">
    <source>
        <dbReference type="ARBA" id="ARBA00022723"/>
    </source>
</evidence>
<dbReference type="OrthoDB" id="9805026at2"/>
<dbReference type="InterPro" id="IPR011907">
    <property type="entry name" value="RNase_III"/>
</dbReference>
<keyword evidence="13 15" id="KW-0460">Magnesium</keyword>
<organism evidence="18 19">
    <name type="scientific">Allobacillus salarius</name>
    <dbReference type="NCBI Taxonomy" id="1955272"/>
    <lineage>
        <taxon>Bacteria</taxon>
        <taxon>Bacillati</taxon>
        <taxon>Bacillota</taxon>
        <taxon>Bacilli</taxon>
        <taxon>Bacillales</taxon>
        <taxon>Bacillaceae</taxon>
        <taxon>Allobacillus</taxon>
    </lineage>
</organism>
<feature type="binding site" evidence="15">
    <location>
        <position position="118"/>
    </location>
    <ligand>
        <name>Mg(2+)</name>
        <dbReference type="ChEBI" id="CHEBI:18420"/>
    </ligand>
</feature>
<keyword evidence="19" id="KW-1185">Reference proteome</keyword>
<dbReference type="FunFam" id="3.30.160.20:FF:000003">
    <property type="entry name" value="Ribonuclease 3"/>
    <property type="match status" value="1"/>
</dbReference>
<keyword evidence="6 15" id="KW-0698">rRNA processing</keyword>
<feature type="domain" description="DRBM" evidence="16">
    <location>
        <begin position="158"/>
        <end position="226"/>
    </location>
</feature>
<evidence type="ECO:0000256" key="9">
    <source>
        <dbReference type="ARBA" id="ARBA00022722"/>
    </source>
</evidence>
<dbReference type="FunFam" id="1.10.1520.10:FF:000001">
    <property type="entry name" value="Ribonuclease 3"/>
    <property type="match status" value="1"/>
</dbReference>
<dbReference type="SUPFAM" id="SSF54768">
    <property type="entry name" value="dsRNA-binding domain-like"/>
    <property type="match status" value="1"/>
</dbReference>
<dbReference type="PANTHER" id="PTHR11207:SF0">
    <property type="entry name" value="RIBONUCLEASE 3"/>
    <property type="match status" value="1"/>
</dbReference>
<keyword evidence="11 15" id="KW-0255">Endonuclease</keyword>
<proteinExistence type="inferred from homology"/>
<accession>A0A556PRV3</accession>
<keyword evidence="5 15" id="KW-0963">Cytoplasm</keyword>
<dbReference type="EC" id="3.1.26.3" evidence="15"/>
<dbReference type="RefSeq" id="WP_144087702.1">
    <property type="nucleotide sequence ID" value="NZ_VMHE01000002.1"/>
</dbReference>
<dbReference type="Pfam" id="PF14622">
    <property type="entry name" value="Ribonucleas_3_3"/>
    <property type="match status" value="1"/>
</dbReference>
<comment type="function">
    <text evidence="15">Digests double-stranded RNA. Involved in the processing of primary rRNA transcript to yield the immediate precursors to the large and small rRNAs (23S and 16S). Processes some mRNAs, and tRNAs when they are encoded in the rRNA operon. Processes pre-crRNA and tracrRNA of type II CRISPR loci if present in the organism.</text>
</comment>
<keyword evidence="15" id="KW-0699">rRNA-binding</keyword>
<evidence type="ECO:0000256" key="8">
    <source>
        <dbReference type="ARBA" id="ARBA00022694"/>
    </source>
</evidence>
<dbReference type="PROSITE" id="PS00517">
    <property type="entry name" value="RNASE_3_1"/>
    <property type="match status" value="1"/>
</dbReference>
<evidence type="ECO:0000256" key="3">
    <source>
        <dbReference type="ARBA" id="ARBA00010183"/>
    </source>
</evidence>
<comment type="cofactor">
    <cofactor evidence="15">
        <name>Mg(2+)</name>
        <dbReference type="ChEBI" id="CHEBI:18420"/>
    </cofactor>
</comment>
<dbReference type="Gene3D" id="1.10.1520.10">
    <property type="entry name" value="Ribonuclease III domain"/>
    <property type="match status" value="1"/>
</dbReference>
<keyword evidence="7 15" id="KW-0507">mRNA processing</keyword>
<dbReference type="InterPro" id="IPR036389">
    <property type="entry name" value="RNase_III_sf"/>
</dbReference>
<evidence type="ECO:0000259" key="17">
    <source>
        <dbReference type="PROSITE" id="PS50142"/>
    </source>
</evidence>
<dbReference type="GO" id="GO:0006397">
    <property type="term" value="P:mRNA processing"/>
    <property type="evidence" value="ECO:0007669"/>
    <property type="project" value="UniProtKB-UniRule"/>
</dbReference>
<keyword evidence="9 15" id="KW-0540">Nuclease</keyword>
<comment type="similarity">
    <text evidence="3">Belongs to the ribonuclease III family.</text>
</comment>
<dbReference type="NCBIfam" id="TIGR02191">
    <property type="entry name" value="RNaseIII"/>
    <property type="match status" value="1"/>
</dbReference>
<dbReference type="PROSITE" id="PS50137">
    <property type="entry name" value="DS_RBD"/>
    <property type="match status" value="1"/>
</dbReference>
<dbReference type="EMBL" id="VMHE01000002">
    <property type="protein sequence ID" value="TSJ67113.1"/>
    <property type="molecule type" value="Genomic_DNA"/>
</dbReference>
<comment type="subcellular location">
    <subcellularLocation>
        <location evidence="2 15">Cytoplasm</location>
    </subcellularLocation>
</comment>
<dbReference type="InterPro" id="IPR014720">
    <property type="entry name" value="dsRBD_dom"/>
</dbReference>
<feature type="binding site" evidence="15">
    <location>
        <position position="121"/>
    </location>
    <ligand>
        <name>Mg(2+)</name>
        <dbReference type="ChEBI" id="CHEBI:18420"/>
    </ligand>
</feature>
<evidence type="ECO:0000256" key="12">
    <source>
        <dbReference type="ARBA" id="ARBA00022801"/>
    </source>
</evidence>
<keyword evidence="14 15" id="KW-0694">RNA-binding</keyword>
<evidence type="ECO:0000313" key="18">
    <source>
        <dbReference type="EMBL" id="TSJ67113.1"/>
    </source>
</evidence>
<comment type="caution">
    <text evidence="18">The sequence shown here is derived from an EMBL/GenBank/DDBJ whole genome shotgun (WGS) entry which is preliminary data.</text>
</comment>
<evidence type="ECO:0000256" key="11">
    <source>
        <dbReference type="ARBA" id="ARBA00022759"/>
    </source>
</evidence>
<evidence type="ECO:0000256" key="15">
    <source>
        <dbReference type="HAMAP-Rule" id="MF_00104"/>
    </source>
</evidence>
<dbReference type="GO" id="GO:0008033">
    <property type="term" value="P:tRNA processing"/>
    <property type="evidence" value="ECO:0007669"/>
    <property type="project" value="UniProtKB-KW"/>
</dbReference>
<evidence type="ECO:0000256" key="14">
    <source>
        <dbReference type="ARBA" id="ARBA00022884"/>
    </source>
</evidence>
<comment type="catalytic activity">
    <reaction evidence="1 15">
        <text>Endonucleolytic cleavage to 5'-phosphomonoester.</text>
        <dbReference type="EC" id="3.1.26.3"/>
    </reaction>
</comment>
<dbReference type="SMART" id="SM00535">
    <property type="entry name" value="RIBOc"/>
    <property type="match status" value="1"/>
</dbReference>
<evidence type="ECO:0000256" key="13">
    <source>
        <dbReference type="ARBA" id="ARBA00022842"/>
    </source>
</evidence>
<feature type="binding site" evidence="15">
    <location>
        <position position="45"/>
    </location>
    <ligand>
        <name>Mg(2+)</name>
        <dbReference type="ChEBI" id="CHEBI:18420"/>
    </ligand>
</feature>
<dbReference type="GO" id="GO:0046872">
    <property type="term" value="F:metal ion binding"/>
    <property type="evidence" value="ECO:0007669"/>
    <property type="project" value="UniProtKB-KW"/>
</dbReference>
<dbReference type="CDD" id="cd00593">
    <property type="entry name" value="RIBOc"/>
    <property type="match status" value="1"/>
</dbReference>
<feature type="domain" description="RNase III" evidence="17">
    <location>
        <begin position="3"/>
        <end position="132"/>
    </location>
</feature>
<dbReference type="PROSITE" id="PS50142">
    <property type="entry name" value="RNASE_3_2"/>
    <property type="match status" value="1"/>
</dbReference>
<protein>
    <recommendedName>
        <fullName evidence="15">Ribonuclease 3</fullName>
        <ecNumber evidence="15">3.1.26.3</ecNumber>
    </recommendedName>
    <alternativeName>
        <fullName evidence="15">Ribonuclease III</fullName>
        <shortName evidence="15">RNase III</shortName>
    </alternativeName>
</protein>
<dbReference type="AlphaFoldDB" id="A0A556PRV3"/>
<evidence type="ECO:0000256" key="1">
    <source>
        <dbReference type="ARBA" id="ARBA00000109"/>
    </source>
</evidence>
<dbReference type="GO" id="GO:0006364">
    <property type="term" value="P:rRNA processing"/>
    <property type="evidence" value="ECO:0007669"/>
    <property type="project" value="UniProtKB-UniRule"/>
</dbReference>
<dbReference type="GO" id="GO:0005737">
    <property type="term" value="C:cytoplasm"/>
    <property type="evidence" value="ECO:0007669"/>
    <property type="project" value="UniProtKB-SubCell"/>
</dbReference>
<feature type="active site" evidence="15">
    <location>
        <position position="49"/>
    </location>
</feature>
<evidence type="ECO:0000256" key="2">
    <source>
        <dbReference type="ARBA" id="ARBA00004496"/>
    </source>
</evidence>
<dbReference type="GO" id="GO:0004525">
    <property type="term" value="F:ribonuclease III activity"/>
    <property type="evidence" value="ECO:0007669"/>
    <property type="project" value="UniProtKB-UniRule"/>
</dbReference>
<evidence type="ECO:0000313" key="19">
    <source>
        <dbReference type="Proteomes" id="UP000316425"/>
    </source>
</evidence>
<dbReference type="Gene3D" id="3.30.160.20">
    <property type="match status" value="1"/>
</dbReference>
<comment type="subunit">
    <text evidence="4 15">Homodimer.</text>
</comment>
<evidence type="ECO:0000256" key="6">
    <source>
        <dbReference type="ARBA" id="ARBA00022552"/>
    </source>
</evidence>
<evidence type="ECO:0000256" key="7">
    <source>
        <dbReference type="ARBA" id="ARBA00022664"/>
    </source>
</evidence>
<gene>
    <name evidence="15" type="primary">rnc</name>
    <name evidence="18" type="ORF">FPQ13_02340</name>
</gene>
<dbReference type="CDD" id="cd10845">
    <property type="entry name" value="DSRM_RNAse_III_family"/>
    <property type="match status" value="1"/>
</dbReference>
<dbReference type="SUPFAM" id="SSF69065">
    <property type="entry name" value="RNase III domain-like"/>
    <property type="match status" value="1"/>
</dbReference>
<dbReference type="SMART" id="SM00358">
    <property type="entry name" value="DSRM"/>
    <property type="match status" value="1"/>
</dbReference>
<name>A0A556PRV3_9BACI</name>
<keyword evidence="10 15" id="KW-0479">Metal-binding</keyword>
<dbReference type="GO" id="GO:0042802">
    <property type="term" value="F:identical protein binding"/>
    <property type="evidence" value="ECO:0007669"/>
    <property type="project" value="UniProtKB-ARBA"/>
</dbReference>
<evidence type="ECO:0000259" key="16">
    <source>
        <dbReference type="PROSITE" id="PS50137"/>
    </source>
</evidence>
<feature type="active site" evidence="15">
    <location>
        <position position="121"/>
    </location>
</feature>
<dbReference type="HAMAP" id="MF_00104">
    <property type="entry name" value="RNase_III"/>
    <property type="match status" value="1"/>
</dbReference>
<keyword evidence="8 15" id="KW-0819">tRNA processing</keyword>
<dbReference type="GO" id="GO:0003725">
    <property type="term" value="F:double-stranded RNA binding"/>
    <property type="evidence" value="ECO:0007669"/>
    <property type="project" value="TreeGrafter"/>
</dbReference>
<dbReference type="GO" id="GO:0010468">
    <property type="term" value="P:regulation of gene expression"/>
    <property type="evidence" value="ECO:0007669"/>
    <property type="project" value="TreeGrafter"/>
</dbReference>
<dbReference type="InterPro" id="IPR000999">
    <property type="entry name" value="RNase_III_dom"/>
</dbReference>